<dbReference type="InterPro" id="IPR006076">
    <property type="entry name" value="FAD-dep_OxRdtase"/>
</dbReference>
<evidence type="ECO:0000259" key="6">
    <source>
        <dbReference type="PROSITE" id="PS51296"/>
    </source>
</evidence>
<dbReference type="GO" id="GO:0004497">
    <property type="term" value="F:monooxygenase activity"/>
    <property type="evidence" value="ECO:0007669"/>
    <property type="project" value="UniProtKB-ARBA"/>
</dbReference>
<name>A0A2P8HLK0_9BACI</name>
<keyword evidence="4" id="KW-0411">Iron-sulfur</keyword>
<gene>
    <name evidence="7" type="ORF">B0H94_105217</name>
</gene>
<dbReference type="SUPFAM" id="SSF50022">
    <property type="entry name" value="ISP domain"/>
    <property type="match status" value="1"/>
</dbReference>
<dbReference type="InterPro" id="IPR017941">
    <property type="entry name" value="Rieske_2Fe-2S"/>
</dbReference>
<organism evidence="7 8">
    <name type="scientific">Salsuginibacillus halophilus</name>
    <dbReference type="NCBI Taxonomy" id="517424"/>
    <lineage>
        <taxon>Bacteria</taxon>
        <taxon>Bacillati</taxon>
        <taxon>Bacillota</taxon>
        <taxon>Bacilli</taxon>
        <taxon>Bacillales</taxon>
        <taxon>Bacillaceae</taxon>
        <taxon>Salsuginibacillus</taxon>
    </lineage>
</organism>
<dbReference type="FunFam" id="2.102.10.10:FF:000014">
    <property type="entry name" value="Oxidoreductase, FAD dependent"/>
    <property type="match status" value="1"/>
</dbReference>
<dbReference type="PRINTS" id="PR00162">
    <property type="entry name" value="RIESKE"/>
</dbReference>
<dbReference type="EMBL" id="PYAV01000005">
    <property type="protein sequence ID" value="PSL47061.1"/>
    <property type="molecule type" value="Genomic_DNA"/>
</dbReference>
<dbReference type="InterPro" id="IPR036922">
    <property type="entry name" value="Rieske_2Fe-2S_sf"/>
</dbReference>
<evidence type="ECO:0000313" key="7">
    <source>
        <dbReference type="EMBL" id="PSL47061.1"/>
    </source>
</evidence>
<dbReference type="GO" id="GO:0051537">
    <property type="term" value="F:2 iron, 2 sulfur cluster binding"/>
    <property type="evidence" value="ECO:0007669"/>
    <property type="project" value="UniProtKB-KW"/>
</dbReference>
<dbReference type="PROSITE" id="PS51296">
    <property type="entry name" value="RIESKE"/>
    <property type="match status" value="1"/>
</dbReference>
<reference evidence="7 8" key="1">
    <citation type="submission" date="2018-03" db="EMBL/GenBank/DDBJ databases">
        <title>Genomic Encyclopedia of Type Strains, Phase III (KMG-III): the genomes of soil and plant-associated and newly described type strains.</title>
        <authorList>
            <person name="Whitman W."/>
        </authorList>
    </citation>
    <scope>NUCLEOTIDE SEQUENCE [LARGE SCALE GENOMIC DNA]</scope>
    <source>
        <strain evidence="7 8">CGMCC 1.07653</strain>
    </source>
</reference>
<evidence type="ECO:0000256" key="5">
    <source>
        <dbReference type="ARBA" id="ARBA00023157"/>
    </source>
</evidence>
<feature type="domain" description="Rieske" evidence="6">
    <location>
        <begin position="428"/>
        <end position="515"/>
    </location>
</feature>
<dbReference type="SUPFAM" id="SSF51905">
    <property type="entry name" value="FAD/NAD(P)-binding domain"/>
    <property type="match status" value="1"/>
</dbReference>
<protein>
    <submittedName>
        <fullName evidence="7">Glycine/D-amino acid oxidase-like deaminating enzyme</fullName>
    </submittedName>
</protein>
<evidence type="ECO:0000256" key="2">
    <source>
        <dbReference type="ARBA" id="ARBA00022723"/>
    </source>
</evidence>
<evidence type="ECO:0000256" key="4">
    <source>
        <dbReference type="ARBA" id="ARBA00023014"/>
    </source>
</evidence>
<dbReference type="InterPro" id="IPR038010">
    <property type="entry name" value="YhfW_C"/>
</dbReference>
<keyword evidence="8" id="KW-1185">Reference proteome</keyword>
<keyword evidence="3" id="KW-0408">Iron</keyword>
<dbReference type="Gene3D" id="2.102.10.10">
    <property type="entry name" value="Rieske [2Fe-2S] iron-sulphur domain"/>
    <property type="match status" value="1"/>
</dbReference>
<dbReference type="GO" id="GO:0046872">
    <property type="term" value="F:metal ion binding"/>
    <property type="evidence" value="ECO:0007669"/>
    <property type="project" value="UniProtKB-KW"/>
</dbReference>
<dbReference type="Proteomes" id="UP000242310">
    <property type="component" value="Unassembled WGS sequence"/>
</dbReference>
<sequence length="515" mass="57431">MSEEFRETPQLPEEPSSYWREHTTLTSYTKLNEDKHTDVVIAGGGITGITTAYLCAKAGFNVVLLEAGRILDGTTGYTTAKVTAQHQMIYDQLRRHFGDENARLYYEANVEAMAFIEDTVETYGIDCDYEKQDAYVYTTTNQGLGKLKREHEAYEELNIPGSYVDQMPLSLEVKGALKMPDQGQFDPVKFASALLAQAVEHGAVVFEDTLVEDVNVEDGVVTVTTDAGYRVMASHAADASHFPFHDHGEFFFARLHAEQSYTVAAEVEDTYPGGMYISLEKPVRSIRSVNTKNEKLWLFGGEGHKTGQGQDELHHYEALKQFADENFTTKSFPYRWSSHDIFTLDNFPLVGEADKDLPKVYTATGFQKWGMTNGTVAAMIIAGEVTGEKSRYASLFSPQRFVTDPSLKTLLKQGANTAGAFMKGKFGEGLLDPEELNPDEGSHVKYEGSHAGAYRDKDGRLHIVDTTCTHMQCEVEWNEGDRTWDCPCHGSRFNYDGEVLTGPAKKPLEQLNVSE</sequence>
<dbReference type="Gene3D" id="3.30.9.10">
    <property type="entry name" value="D-Amino Acid Oxidase, subunit A, domain 2"/>
    <property type="match status" value="1"/>
</dbReference>
<dbReference type="Pfam" id="PF01266">
    <property type="entry name" value="DAO"/>
    <property type="match status" value="1"/>
</dbReference>
<dbReference type="InterPro" id="IPR005805">
    <property type="entry name" value="Rieske_Fe-S_prot_C"/>
</dbReference>
<evidence type="ECO:0000256" key="1">
    <source>
        <dbReference type="ARBA" id="ARBA00022714"/>
    </source>
</evidence>
<keyword evidence="2" id="KW-0479">Metal-binding</keyword>
<dbReference type="Gene3D" id="3.50.50.60">
    <property type="entry name" value="FAD/NAD(P)-binding domain"/>
    <property type="match status" value="1"/>
</dbReference>
<comment type="caution">
    <text evidence="7">The sequence shown here is derived from an EMBL/GenBank/DDBJ whole genome shotgun (WGS) entry which is preliminary data.</text>
</comment>
<dbReference type="RefSeq" id="WP_106588377.1">
    <property type="nucleotide sequence ID" value="NZ_PYAV01000005.1"/>
</dbReference>
<evidence type="ECO:0000256" key="3">
    <source>
        <dbReference type="ARBA" id="ARBA00023004"/>
    </source>
</evidence>
<dbReference type="Pfam" id="PF00355">
    <property type="entry name" value="Rieske"/>
    <property type="match status" value="1"/>
</dbReference>
<dbReference type="GO" id="GO:0005737">
    <property type="term" value="C:cytoplasm"/>
    <property type="evidence" value="ECO:0007669"/>
    <property type="project" value="TreeGrafter"/>
</dbReference>
<dbReference type="GO" id="GO:0016705">
    <property type="term" value="F:oxidoreductase activity, acting on paired donors, with incorporation or reduction of molecular oxygen"/>
    <property type="evidence" value="ECO:0007669"/>
    <property type="project" value="UniProtKB-ARBA"/>
</dbReference>
<accession>A0A2P8HLK0</accession>
<dbReference type="PANTHER" id="PTHR13847">
    <property type="entry name" value="SARCOSINE DEHYDROGENASE-RELATED"/>
    <property type="match status" value="1"/>
</dbReference>
<dbReference type="GO" id="GO:0016020">
    <property type="term" value="C:membrane"/>
    <property type="evidence" value="ECO:0007669"/>
    <property type="project" value="InterPro"/>
</dbReference>
<proteinExistence type="predicted"/>
<dbReference type="InterPro" id="IPR036188">
    <property type="entry name" value="FAD/NAD-bd_sf"/>
</dbReference>
<dbReference type="OrthoDB" id="9767869at2"/>
<keyword evidence="1" id="KW-0001">2Fe-2S</keyword>
<evidence type="ECO:0000313" key="8">
    <source>
        <dbReference type="Proteomes" id="UP000242310"/>
    </source>
</evidence>
<dbReference type="AlphaFoldDB" id="A0A2P8HLK0"/>
<keyword evidence="5" id="KW-1015">Disulfide bond</keyword>
<dbReference type="CDD" id="cd03477">
    <property type="entry name" value="Rieske_YhfW_C"/>
    <property type="match status" value="1"/>
</dbReference>
<dbReference type="PANTHER" id="PTHR13847:SF274">
    <property type="entry name" value="RIESKE 2FE-2S IRON-SULFUR PROTEIN YHFW-RELATED"/>
    <property type="match status" value="1"/>
</dbReference>